<feature type="domain" description="Prolow-density lipoprotein receptor-related protein 1-like beta-propeller" evidence="1">
    <location>
        <begin position="9"/>
        <end position="112"/>
    </location>
</feature>
<dbReference type="Pfam" id="PF16472">
    <property type="entry name" value="DUF5050"/>
    <property type="match status" value="1"/>
</dbReference>
<organism evidence="2 3">
    <name type="scientific">Paenibacillus selenitireducens</name>
    <dbReference type="NCBI Taxonomy" id="1324314"/>
    <lineage>
        <taxon>Bacteria</taxon>
        <taxon>Bacillati</taxon>
        <taxon>Bacillota</taxon>
        <taxon>Bacilli</taxon>
        <taxon>Bacillales</taxon>
        <taxon>Paenibacillaceae</taxon>
        <taxon>Paenibacillus</taxon>
    </lineage>
</organism>
<gene>
    <name evidence="2" type="ORF">BVG16_08760</name>
</gene>
<comment type="caution">
    <text evidence="2">The sequence shown here is derived from an EMBL/GenBank/DDBJ whole genome shotgun (WGS) entry which is preliminary data.</text>
</comment>
<dbReference type="STRING" id="1324314.BVG16_08760"/>
<dbReference type="EMBL" id="MSZX01000003">
    <property type="protein sequence ID" value="OPA79177.1"/>
    <property type="molecule type" value="Genomic_DNA"/>
</dbReference>
<keyword evidence="3" id="KW-1185">Reference proteome</keyword>
<dbReference type="AlphaFoldDB" id="A0A1T2XH13"/>
<dbReference type="Proteomes" id="UP000190188">
    <property type="component" value="Unassembled WGS sequence"/>
</dbReference>
<dbReference type="InterPro" id="IPR032485">
    <property type="entry name" value="LRP1-like_beta_prop"/>
</dbReference>
<evidence type="ECO:0000313" key="2">
    <source>
        <dbReference type="EMBL" id="OPA79177.1"/>
    </source>
</evidence>
<evidence type="ECO:0000259" key="1">
    <source>
        <dbReference type="Pfam" id="PF16472"/>
    </source>
</evidence>
<protein>
    <recommendedName>
        <fullName evidence="1">Prolow-density lipoprotein receptor-related protein 1-like beta-propeller domain-containing protein</fullName>
    </recommendedName>
</protein>
<evidence type="ECO:0000313" key="3">
    <source>
        <dbReference type="Proteomes" id="UP000190188"/>
    </source>
</evidence>
<reference evidence="2 3" key="1">
    <citation type="submission" date="2017-01" db="EMBL/GenBank/DDBJ databases">
        <title>Genome analysis of Paenibacillus selenitrireducens ES3-24.</title>
        <authorList>
            <person name="Xu D."/>
            <person name="Yao R."/>
            <person name="Zheng S."/>
        </authorList>
    </citation>
    <scope>NUCLEOTIDE SEQUENCE [LARGE SCALE GENOMIC DNA]</scope>
    <source>
        <strain evidence="2 3">ES3-24</strain>
    </source>
</reference>
<sequence>MLDTASGAVKTIVNQKVLDVRLHQGSFYYTVNAKAIDYQAGVLYEYKIATGQNKKRSEHSVSTYYVGGAGAYYTADGYEPGLYRMNSDGSSTRLAADNIRNMIVAENGVAYTLTYESGIYTVK</sequence>
<accession>A0A1T2XH13</accession>
<proteinExistence type="predicted"/>
<name>A0A1T2XH13_9BACL</name>